<dbReference type="EMBL" id="KB206371">
    <property type="protein sequence ID" value="ELP92399.1"/>
    <property type="molecule type" value="Genomic_DNA"/>
</dbReference>
<dbReference type="Gene3D" id="1.25.40.10">
    <property type="entry name" value="Tetratricopeptide repeat domain"/>
    <property type="match status" value="1"/>
</dbReference>
<dbReference type="Proteomes" id="UP000014680">
    <property type="component" value="Unassembled WGS sequence"/>
</dbReference>
<comment type="similarity">
    <text evidence="2">Belongs to the YPP1 family.</text>
</comment>
<dbReference type="PANTHER" id="PTHR23083">
    <property type="entry name" value="TETRATRICOPEPTIDE REPEAT PROTEIN, TPR"/>
    <property type="match status" value="1"/>
</dbReference>
<name>L7FNQ5_ENTIV</name>
<keyword evidence="4" id="KW-1185">Reference proteome</keyword>
<dbReference type="GeneID" id="14891394"/>
<dbReference type="RefSeq" id="XP_004259170.1">
    <property type="nucleotide sequence ID" value="XM_004259122.1"/>
</dbReference>
<dbReference type="VEuPathDB" id="AmoebaDB:EIN_187930"/>
<sequence length="557" mass="63129">MTKSEQKIPESWEKRITLEPKQLLQETRGIISASGFQKLDQTYCLGVLLFHSRLLLFHTTDKTYEPMKSIPTIGNMYNPQNRYEEVLLSLNFIEVIVKDKDILKLAQTPIFVYSVLVYTHCHMETLLIRLFERLVVPLSQPIDRWVSFALLMVSSSFTSQALPIISTLTTRPVCWHLFPSLKCSFIIRYSVKIDLTRSFPTTFLHSIGRGIAESAGNQPITALTDLLPLVKSSSLARYHVALLYAELRKPQIALKVLRPLLSVPLPSMATYRLAVLILTSMKQIDVALSTLKVAKQRYPNDVFLRVCQLRLQPTLKNLEETFSSFKFDVFDQTKMLPSILPSVGSDAMSSGRVSISGTAASGLSAMSFVQSKLYFTDKISAFSIIGKTFPASLWKEAAIIFEKEHMKEDLRLALEEGIRVSSYEHSIELDKMNGLEPVIPSDFEILRTELVEEIDVMGKMDLLERAKKDGNEKAILEIAKENLKKLDKNACQNEILNLDLYLSKQPFDGTAWELMGSVFEFLEQNEKAQDCYEIAIKLNDTKPVLPFSCIEKNASLF</sequence>
<dbReference type="AlphaFoldDB" id="L7FNQ5"/>
<evidence type="ECO:0000256" key="2">
    <source>
        <dbReference type="ARBA" id="ARBA00038251"/>
    </source>
</evidence>
<evidence type="ECO:0000256" key="1">
    <source>
        <dbReference type="ARBA" id="ARBA00002550"/>
    </source>
</evidence>
<dbReference type="KEGG" id="eiv:EIN_187930"/>
<dbReference type="OMA" id="ETHECDV"/>
<dbReference type="InterPro" id="IPR051722">
    <property type="entry name" value="Endocytosis_PI4K-reg_protein"/>
</dbReference>
<reference evidence="3 4" key="1">
    <citation type="submission" date="2012-10" db="EMBL/GenBank/DDBJ databases">
        <authorList>
            <person name="Zafar N."/>
            <person name="Inman J."/>
            <person name="Hall N."/>
            <person name="Lorenzi H."/>
            <person name="Caler E."/>
        </authorList>
    </citation>
    <scope>NUCLEOTIDE SEQUENCE [LARGE SCALE GENOMIC DNA]</scope>
    <source>
        <strain evidence="3 4">IP1</strain>
    </source>
</reference>
<accession>L7FNQ5</accession>
<organism evidence="3 4">
    <name type="scientific">Entamoeba invadens IP1</name>
    <dbReference type="NCBI Taxonomy" id="370355"/>
    <lineage>
        <taxon>Eukaryota</taxon>
        <taxon>Amoebozoa</taxon>
        <taxon>Evosea</taxon>
        <taxon>Archamoebae</taxon>
        <taxon>Mastigamoebida</taxon>
        <taxon>Entamoebidae</taxon>
        <taxon>Entamoeba</taxon>
    </lineage>
</organism>
<dbReference type="PANTHER" id="PTHR23083:SF464">
    <property type="entry name" value="TETRATRICOPEPTIDE REPEAT DOMAIN 7, ISOFORM A"/>
    <property type="match status" value="1"/>
</dbReference>
<comment type="function">
    <text evidence="1">Involved in endocytosis.</text>
</comment>
<dbReference type="SUPFAM" id="SSF48452">
    <property type="entry name" value="TPR-like"/>
    <property type="match status" value="1"/>
</dbReference>
<dbReference type="InterPro" id="IPR011990">
    <property type="entry name" value="TPR-like_helical_dom_sf"/>
</dbReference>
<proteinExistence type="inferred from homology"/>
<gene>
    <name evidence="3" type="ORF">EIN_187930</name>
</gene>
<dbReference type="OrthoDB" id="29013at2759"/>
<protein>
    <submittedName>
        <fullName evidence="3">Uncharacterized protein</fullName>
    </submittedName>
</protein>
<evidence type="ECO:0000313" key="3">
    <source>
        <dbReference type="EMBL" id="ELP92399.1"/>
    </source>
</evidence>
<evidence type="ECO:0000313" key="4">
    <source>
        <dbReference type="Proteomes" id="UP000014680"/>
    </source>
</evidence>